<dbReference type="InterPro" id="IPR007750">
    <property type="entry name" value="DUF674"/>
</dbReference>
<dbReference type="PANTHER" id="PTHR33103:SF19">
    <property type="entry name" value="OS09G0544700 PROTEIN"/>
    <property type="match status" value="1"/>
</dbReference>
<organism evidence="1">
    <name type="scientific">Picea sitchensis</name>
    <name type="common">Sitka spruce</name>
    <name type="synonym">Pinus sitchensis</name>
    <dbReference type="NCBI Taxonomy" id="3332"/>
    <lineage>
        <taxon>Eukaryota</taxon>
        <taxon>Viridiplantae</taxon>
        <taxon>Streptophyta</taxon>
        <taxon>Embryophyta</taxon>
        <taxon>Tracheophyta</taxon>
        <taxon>Spermatophyta</taxon>
        <taxon>Pinopsida</taxon>
        <taxon>Pinidae</taxon>
        <taxon>Conifers I</taxon>
        <taxon>Pinales</taxon>
        <taxon>Pinaceae</taxon>
        <taxon>Picea</taxon>
    </lineage>
</organism>
<sequence>MAADQSESTPKPKAANSMTIKLMVNKRSSKIMYAEAGKDFVDLLFSFLVLPAGAIAKHGLVSKVTKEEEQTKVPCITNLHKSVECLSSSIMKTDKGILLDPKVVSKIYTNDILCIQTPPPAVPPRYFVCNNVSYGSLAHSLSTQSGTVTCPCGYSVNLELKLADNSPVAAKDPVRPKGYVKETANFVITDDLSVLPVNSTATIFQLWNKLDVQEPTDLKEQNVTLGPNEVILLLKSAMVSDTVLNNVFKANSKV</sequence>
<protein>
    <recommendedName>
        <fullName evidence="2">DUF674 domain-containing protein</fullName>
    </recommendedName>
</protein>
<dbReference type="EMBL" id="EF084875">
    <property type="protein sequence ID" value="ABK24184.1"/>
    <property type="molecule type" value="mRNA"/>
</dbReference>
<dbReference type="AlphaFoldDB" id="A9NU73"/>
<evidence type="ECO:0000313" key="1">
    <source>
        <dbReference type="EMBL" id="ABK24184.1"/>
    </source>
</evidence>
<dbReference type="Pfam" id="PF05056">
    <property type="entry name" value="DUF674"/>
    <property type="match status" value="1"/>
</dbReference>
<reference evidence="1" key="1">
    <citation type="journal article" date="2008" name="BMC Genomics">
        <title>A conifer genomics resource of 200,000 spruce (Picea spp.) ESTs and 6,464 high-quality, sequence-finished full-length cDNAs for Sitka spruce (Picea sitchensis).</title>
        <authorList>
            <person name="Ralph S.G."/>
            <person name="Chun H.J."/>
            <person name="Kolosova N."/>
            <person name="Cooper D."/>
            <person name="Oddy C."/>
            <person name="Ritland C.E."/>
            <person name="Kirkpatrick R."/>
            <person name="Moore R."/>
            <person name="Barber S."/>
            <person name="Holt R.A."/>
            <person name="Jones S.J."/>
            <person name="Marra M.A."/>
            <person name="Douglas C.J."/>
            <person name="Ritland K."/>
            <person name="Bohlmann J."/>
        </authorList>
    </citation>
    <scope>NUCLEOTIDE SEQUENCE</scope>
    <source>
        <tissue evidence="1">Bark</tissue>
    </source>
</reference>
<evidence type="ECO:0008006" key="2">
    <source>
        <dbReference type="Google" id="ProtNLM"/>
    </source>
</evidence>
<proteinExistence type="evidence at transcript level"/>
<name>A9NU73_PICSI</name>
<dbReference type="PANTHER" id="PTHR33103">
    <property type="entry name" value="OS01G0153900 PROTEIN"/>
    <property type="match status" value="1"/>
</dbReference>
<accession>A9NU73</accession>